<reference evidence="12 13" key="1">
    <citation type="journal article" date="2024" name="IMA Fungus">
        <title>IMA Genome - F19 : A genome assembly and annotation guide to empower mycologists, including annotated draft genome sequences of Ceratocystis pirilliformis, Diaporthe australafricana, Fusarium ophioides, Paecilomyces lecythidis, and Sporothrix stenoceras.</title>
        <authorList>
            <person name="Aylward J."/>
            <person name="Wilson A.M."/>
            <person name="Visagie C.M."/>
            <person name="Spraker J."/>
            <person name="Barnes I."/>
            <person name="Buitendag C."/>
            <person name="Ceriani C."/>
            <person name="Del Mar Angel L."/>
            <person name="du Plessis D."/>
            <person name="Fuchs T."/>
            <person name="Gasser K."/>
            <person name="Kramer D."/>
            <person name="Li W."/>
            <person name="Munsamy K."/>
            <person name="Piso A."/>
            <person name="Price J.L."/>
            <person name="Sonnekus B."/>
            <person name="Thomas C."/>
            <person name="van der Nest A."/>
            <person name="van Dijk A."/>
            <person name="van Heerden A."/>
            <person name="van Vuuren N."/>
            <person name="Yilmaz N."/>
            <person name="Duong T.A."/>
            <person name="van der Merwe N.A."/>
            <person name="Wingfield M.J."/>
            <person name="Wingfield B.D."/>
        </authorList>
    </citation>
    <scope>NUCLEOTIDE SEQUENCE [LARGE SCALE GENOMIC DNA]</scope>
    <source>
        <strain evidence="12 13">CMW 5346</strain>
    </source>
</reference>
<dbReference type="CDD" id="cd03429">
    <property type="entry name" value="NUDIX_NADH_pyrophosphatase_Nudt13"/>
    <property type="match status" value="1"/>
</dbReference>
<comment type="cofactor">
    <cofactor evidence="1">
        <name>Mg(2+)</name>
        <dbReference type="ChEBI" id="CHEBI:18420"/>
    </cofactor>
</comment>
<evidence type="ECO:0000313" key="13">
    <source>
        <dbReference type="Proteomes" id="UP001583186"/>
    </source>
</evidence>
<evidence type="ECO:0000259" key="11">
    <source>
        <dbReference type="PROSITE" id="PS51462"/>
    </source>
</evidence>
<dbReference type="InterPro" id="IPR020084">
    <property type="entry name" value="NUDIX_hydrolase_CS"/>
</dbReference>
<dbReference type="Gene3D" id="3.90.79.20">
    <property type="match status" value="1"/>
</dbReference>
<comment type="caution">
    <text evidence="12">The sequence shown here is derived from an EMBL/GenBank/DDBJ whole genome shotgun (WGS) entry which is preliminary data.</text>
</comment>
<dbReference type="Pfam" id="PF09296">
    <property type="entry name" value="NUDIX-like"/>
    <property type="match status" value="1"/>
</dbReference>
<dbReference type="PANTHER" id="PTHR42904">
    <property type="entry name" value="NUDIX HYDROLASE, NUDC SUBFAMILY"/>
    <property type="match status" value="1"/>
</dbReference>
<dbReference type="InterPro" id="IPR015376">
    <property type="entry name" value="Znr_NADH_PPase"/>
</dbReference>
<dbReference type="PANTHER" id="PTHR42904:SF6">
    <property type="entry name" value="NAD-CAPPED RNA HYDROLASE NUDT12"/>
    <property type="match status" value="1"/>
</dbReference>
<organism evidence="12 13">
    <name type="scientific">Sporothrix stenoceras</name>
    <dbReference type="NCBI Taxonomy" id="5173"/>
    <lineage>
        <taxon>Eukaryota</taxon>
        <taxon>Fungi</taxon>
        <taxon>Dikarya</taxon>
        <taxon>Ascomycota</taxon>
        <taxon>Pezizomycotina</taxon>
        <taxon>Sordariomycetes</taxon>
        <taxon>Sordariomycetidae</taxon>
        <taxon>Ophiostomatales</taxon>
        <taxon>Ophiostomataceae</taxon>
        <taxon>Sporothrix</taxon>
    </lineage>
</organism>
<evidence type="ECO:0000256" key="2">
    <source>
        <dbReference type="ARBA" id="ARBA00001947"/>
    </source>
</evidence>
<dbReference type="Gene3D" id="3.90.79.10">
    <property type="entry name" value="Nucleoside Triphosphate Pyrophosphohydrolase"/>
    <property type="match status" value="1"/>
</dbReference>
<proteinExistence type="inferred from homology"/>
<dbReference type="InterPro" id="IPR015375">
    <property type="entry name" value="NADH_PPase-like_N"/>
</dbReference>
<dbReference type="GO" id="GO:0016787">
    <property type="term" value="F:hydrolase activity"/>
    <property type="evidence" value="ECO:0007669"/>
    <property type="project" value="UniProtKB-KW"/>
</dbReference>
<dbReference type="PROSITE" id="PS00893">
    <property type="entry name" value="NUDIX_BOX"/>
    <property type="match status" value="1"/>
</dbReference>
<keyword evidence="5" id="KW-0479">Metal-binding</keyword>
<feature type="compositionally biased region" description="Basic and acidic residues" evidence="10">
    <location>
        <begin position="245"/>
        <end position="257"/>
    </location>
</feature>
<dbReference type="EMBL" id="JAWCUI010000039">
    <property type="protein sequence ID" value="KAL1893147.1"/>
    <property type="molecule type" value="Genomic_DNA"/>
</dbReference>
<evidence type="ECO:0000256" key="9">
    <source>
        <dbReference type="ARBA" id="ARBA00023679"/>
    </source>
</evidence>
<evidence type="ECO:0000256" key="1">
    <source>
        <dbReference type="ARBA" id="ARBA00001946"/>
    </source>
</evidence>
<dbReference type="SUPFAM" id="SSF55811">
    <property type="entry name" value="Nudix"/>
    <property type="match status" value="1"/>
</dbReference>
<keyword evidence="8" id="KW-0520">NAD</keyword>
<evidence type="ECO:0000256" key="7">
    <source>
        <dbReference type="ARBA" id="ARBA00022842"/>
    </source>
</evidence>
<evidence type="ECO:0000256" key="6">
    <source>
        <dbReference type="ARBA" id="ARBA00022801"/>
    </source>
</evidence>
<comment type="catalytic activity">
    <reaction evidence="9">
        <text>a 5'-end NAD(+)-phospho-ribonucleoside in mRNA + H2O = a 5'-end phospho-adenosine-phospho-ribonucleoside in mRNA + beta-nicotinamide D-ribonucleotide + 2 H(+)</text>
        <dbReference type="Rhea" id="RHEA:60876"/>
        <dbReference type="Rhea" id="RHEA-COMP:15698"/>
        <dbReference type="Rhea" id="RHEA-COMP:15719"/>
        <dbReference type="ChEBI" id="CHEBI:14649"/>
        <dbReference type="ChEBI" id="CHEBI:15377"/>
        <dbReference type="ChEBI" id="CHEBI:15378"/>
        <dbReference type="ChEBI" id="CHEBI:144029"/>
        <dbReference type="ChEBI" id="CHEBI:144051"/>
    </reaction>
    <physiologicalReaction direction="left-to-right" evidence="9">
        <dbReference type="Rhea" id="RHEA:60877"/>
    </physiologicalReaction>
</comment>
<feature type="region of interest" description="Disordered" evidence="10">
    <location>
        <begin position="238"/>
        <end position="260"/>
    </location>
</feature>
<keyword evidence="6 12" id="KW-0378">Hydrolase</keyword>
<gene>
    <name evidence="12" type="primary">NPY1</name>
    <name evidence="12" type="ORF">Sste5346_006579</name>
</gene>
<comment type="similarity">
    <text evidence="3">Belongs to the Nudix hydrolase family. NudC subfamily.</text>
</comment>
<evidence type="ECO:0000256" key="8">
    <source>
        <dbReference type="ARBA" id="ARBA00023027"/>
    </source>
</evidence>
<dbReference type="Proteomes" id="UP001583186">
    <property type="component" value="Unassembled WGS sequence"/>
</dbReference>
<evidence type="ECO:0000313" key="12">
    <source>
        <dbReference type="EMBL" id="KAL1893147.1"/>
    </source>
</evidence>
<dbReference type="InterPro" id="IPR050241">
    <property type="entry name" value="NAD-cap_RNA_hydrolase_NudC"/>
</dbReference>
<comment type="cofactor">
    <cofactor evidence="2">
        <name>Zn(2+)</name>
        <dbReference type="ChEBI" id="CHEBI:29105"/>
    </cofactor>
</comment>
<keyword evidence="7" id="KW-0460">Magnesium</keyword>
<dbReference type="InterPro" id="IPR015797">
    <property type="entry name" value="NUDIX_hydrolase-like_dom_sf"/>
</dbReference>
<protein>
    <recommendedName>
        <fullName evidence="4">NAD(+) diphosphatase</fullName>
        <ecNumber evidence="4">3.6.1.22</ecNumber>
    </recommendedName>
</protein>
<dbReference type="EC" id="3.6.1.22" evidence="4"/>
<evidence type="ECO:0000256" key="3">
    <source>
        <dbReference type="ARBA" id="ARBA00009595"/>
    </source>
</evidence>
<evidence type="ECO:0000256" key="5">
    <source>
        <dbReference type="ARBA" id="ARBA00022723"/>
    </source>
</evidence>
<evidence type="ECO:0000256" key="10">
    <source>
        <dbReference type="SAM" id="MobiDB-lite"/>
    </source>
</evidence>
<dbReference type="InterPro" id="IPR000086">
    <property type="entry name" value="NUDIX_hydrolase_dom"/>
</dbReference>
<dbReference type="InterPro" id="IPR049734">
    <property type="entry name" value="NudC-like_C"/>
</dbReference>
<feature type="domain" description="Nudix hydrolase" evidence="11">
    <location>
        <begin position="265"/>
        <end position="394"/>
    </location>
</feature>
<dbReference type="Pfam" id="PF00293">
    <property type="entry name" value="NUDIX"/>
    <property type="match status" value="1"/>
</dbReference>
<keyword evidence="13" id="KW-1185">Reference proteome</keyword>
<evidence type="ECO:0000256" key="4">
    <source>
        <dbReference type="ARBA" id="ARBA00012381"/>
    </source>
</evidence>
<accession>A0ABR3YYP8</accession>
<name>A0ABR3YYP8_9PEZI</name>
<sequence>MSILPVADLPELPPDNSMLYRKFGREVANYFSGSPLNRVSFLRTDHKFLRAAFAHPSARFLLIDNLAPLVHDSTPPRLAWSTRAEIASVVESDPFERTEEEAIKNYNSEKDPLPIVLFLGIDEKNKFSDPSDAAAAPTAEAPFSFNSFSGSPYFAVDITPRGGTAAKATALIEASKAKGFSFFANPRSMSLSAEEAAVYGQARGLFDWNARNPFCAGCGQPTLSVNAGTKRACPPTDLAGVEAGGEPKERRPCETRKGISNLSFPRTDPTVIMATVSADGTRILLGRSKRFPKYWYSTLAGFLEPGESVEEAVRREVWEESGVTVGRVVIHSSQPWPFPANLMIGAVGQALPGDGEKIFLGHDPELEDAKWFTMDEVRRALQYETAGLDDPIRTGYKEGDLRLPPKTAIANQLIASVVEGFHEQPKI</sequence>
<dbReference type="PROSITE" id="PS51462">
    <property type="entry name" value="NUDIX"/>
    <property type="match status" value="1"/>
</dbReference>
<dbReference type="Pfam" id="PF09297">
    <property type="entry name" value="Zn_ribbon_NUD"/>
    <property type="match status" value="1"/>
</dbReference>